<evidence type="ECO:0000256" key="4">
    <source>
        <dbReference type="ARBA" id="ARBA00004651"/>
    </source>
</evidence>
<dbReference type="SMART" id="SM00387">
    <property type="entry name" value="HATPase_c"/>
    <property type="match status" value="1"/>
</dbReference>
<keyword evidence="27" id="KW-1185">Reference proteome</keyword>
<dbReference type="GO" id="GO:0005524">
    <property type="term" value="F:ATP binding"/>
    <property type="evidence" value="ECO:0007669"/>
    <property type="project" value="UniProtKB-KW"/>
</dbReference>
<evidence type="ECO:0000256" key="8">
    <source>
        <dbReference type="ARBA" id="ARBA00022679"/>
    </source>
</evidence>
<dbReference type="GO" id="GO:0005886">
    <property type="term" value="C:plasma membrane"/>
    <property type="evidence" value="ECO:0007669"/>
    <property type="project" value="UniProtKB-SubCell"/>
</dbReference>
<feature type="transmembrane region" description="Helical" evidence="23">
    <location>
        <begin position="65"/>
        <end position="85"/>
    </location>
</feature>
<evidence type="ECO:0000256" key="13">
    <source>
        <dbReference type="ARBA" id="ARBA00022840"/>
    </source>
</evidence>
<comment type="cofactor">
    <cofactor evidence="2">
        <name>Mn(2+)</name>
        <dbReference type="ChEBI" id="CHEBI:29035"/>
    </cofactor>
</comment>
<evidence type="ECO:0000259" key="24">
    <source>
        <dbReference type="PROSITE" id="PS50109"/>
    </source>
</evidence>
<keyword evidence="18" id="KW-0346">Stress response</keyword>
<keyword evidence="6" id="KW-1003">Cell membrane</keyword>
<dbReference type="GO" id="GO:0000155">
    <property type="term" value="F:phosphorelay sensor kinase activity"/>
    <property type="evidence" value="ECO:0007669"/>
    <property type="project" value="InterPro"/>
</dbReference>
<comment type="catalytic activity">
    <reaction evidence="1">
        <text>ATP + protein L-histidine = ADP + protein N-phospho-L-histidine.</text>
        <dbReference type="EC" id="2.7.13.3"/>
    </reaction>
</comment>
<dbReference type="GO" id="GO:0004721">
    <property type="term" value="F:phosphoprotein phosphatase activity"/>
    <property type="evidence" value="ECO:0007669"/>
    <property type="project" value="UniProtKB-KW"/>
</dbReference>
<keyword evidence="11 26" id="KW-0418">Kinase</keyword>
<keyword evidence="8" id="KW-0808">Transferase</keyword>
<keyword evidence="14" id="KW-0460">Magnesium</keyword>
<dbReference type="PANTHER" id="PTHR44936">
    <property type="entry name" value="SENSOR PROTEIN CREC"/>
    <property type="match status" value="1"/>
</dbReference>
<keyword evidence="10" id="KW-0547">Nucleotide-binding</keyword>
<feature type="domain" description="HAMP" evidence="25">
    <location>
        <begin position="86"/>
        <end position="138"/>
    </location>
</feature>
<dbReference type="SMART" id="SM00388">
    <property type="entry name" value="HisKA"/>
    <property type="match status" value="1"/>
</dbReference>
<protein>
    <recommendedName>
        <fullName evidence="21">Signal transduction histidine-protein kinase/phosphatase MprB</fullName>
        <ecNumber evidence="5">2.7.13.3</ecNumber>
    </recommendedName>
    <alternativeName>
        <fullName evidence="22">Mycobacterial persistence regulator B</fullName>
    </alternativeName>
</protein>
<dbReference type="Proteomes" id="UP000565724">
    <property type="component" value="Unassembled WGS sequence"/>
</dbReference>
<evidence type="ECO:0000256" key="2">
    <source>
        <dbReference type="ARBA" id="ARBA00001936"/>
    </source>
</evidence>
<evidence type="ECO:0000256" key="12">
    <source>
        <dbReference type="ARBA" id="ARBA00022801"/>
    </source>
</evidence>
<comment type="subcellular location">
    <subcellularLocation>
        <location evidence="4">Cell membrane</location>
        <topology evidence="4">Multi-pass membrane protein</topology>
    </subcellularLocation>
</comment>
<evidence type="ECO:0000256" key="9">
    <source>
        <dbReference type="ARBA" id="ARBA00022692"/>
    </source>
</evidence>
<keyword evidence="17" id="KW-0902">Two-component regulatory system</keyword>
<dbReference type="PANTHER" id="PTHR44936:SF9">
    <property type="entry name" value="SENSOR PROTEIN CREC"/>
    <property type="match status" value="1"/>
</dbReference>
<keyword evidence="15" id="KW-0904">Protein phosphatase</keyword>
<keyword evidence="20" id="KW-0464">Manganese</keyword>
<dbReference type="SUPFAM" id="SSF47384">
    <property type="entry name" value="Homodimeric domain of signal transducing histidine kinase"/>
    <property type="match status" value="1"/>
</dbReference>
<dbReference type="InterPro" id="IPR004358">
    <property type="entry name" value="Sig_transdc_His_kin-like_C"/>
</dbReference>
<keyword evidence="12" id="KW-0378">Hydrolase</keyword>
<comment type="caution">
    <text evidence="26">The sequence shown here is derived from an EMBL/GenBank/DDBJ whole genome shotgun (WGS) entry which is preliminary data.</text>
</comment>
<keyword evidence="7" id="KW-0597">Phosphoprotein</keyword>
<dbReference type="EC" id="2.7.13.3" evidence="5"/>
<proteinExistence type="predicted"/>
<dbReference type="InterPro" id="IPR036097">
    <property type="entry name" value="HisK_dim/P_sf"/>
</dbReference>
<dbReference type="AlphaFoldDB" id="A0A7Y6A2W9"/>
<dbReference type="FunFam" id="1.10.287.130:FF:000001">
    <property type="entry name" value="Two-component sensor histidine kinase"/>
    <property type="match status" value="1"/>
</dbReference>
<evidence type="ECO:0000256" key="11">
    <source>
        <dbReference type="ARBA" id="ARBA00022777"/>
    </source>
</evidence>
<dbReference type="SUPFAM" id="SSF158472">
    <property type="entry name" value="HAMP domain-like"/>
    <property type="match status" value="1"/>
</dbReference>
<keyword evidence="9 23" id="KW-0812">Transmembrane</keyword>
<reference evidence="26 27" key="1">
    <citation type="submission" date="2020-05" db="EMBL/GenBank/DDBJ databases">
        <title>Genome Sequencing of Type Strains.</title>
        <authorList>
            <person name="Lemaire J.F."/>
            <person name="Inderbitzin P."/>
            <person name="Gregorio O.A."/>
            <person name="Collins S.B."/>
            <person name="Wespe N."/>
            <person name="Knight-Connoni V."/>
        </authorList>
    </citation>
    <scope>NUCLEOTIDE SEQUENCE [LARGE SCALE GENOMIC DNA]</scope>
    <source>
        <strain evidence="26 27">ATCC 25174</strain>
    </source>
</reference>
<name>A0A7Y6A2W9_9CELL</name>
<evidence type="ECO:0000256" key="3">
    <source>
        <dbReference type="ARBA" id="ARBA00001946"/>
    </source>
</evidence>
<comment type="cofactor">
    <cofactor evidence="3">
        <name>Mg(2+)</name>
        <dbReference type="ChEBI" id="CHEBI:18420"/>
    </cofactor>
</comment>
<evidence type="ECO:0000256" key="23">
    <source>
        <dbReference type="SAM" id="Phobius"/>
    </source>
</evidence>
<dbReference type="InterPro" id="IPR003660">
    <property type="entry name" value="HAMP_dom"/>
</dbReference>
<dbReference type="Gene3D" id="1.10.287.130">
    <property type="match status" value="1"/>
</dbReference>
<dbReference type="CDD" id="cd00082">
    <property type="entry name" value="HisKA"/>
    <property type="match status" value="1"/>
</dbReference>
<keyword evidence="19" id="KW-0843">Virulence</keyword>
<evidence type="ECO:0000256" key="22">
    <source>
        <dbReference type="ARBA" id="ARBA00041776"/>
    </source>
</evidence>
<evidence type="ECO:0000256" key="5">
    <source>
        <dbReference type="ARBA" id="ARBA00012438"/>
    </source>
</evidence>
<dbReference type="SUPFAM" id="SSF55874">
    <property type="entry name" value="ATPase domain of HSP90 chaperone/DNA topoisomerase II/histidine kinase"/>
    <property type="match status" value="1"/>
</dbReference>
<evidence type="ECO:0000256" key="17">
    <source>
        <dbReference type="ARBA" id="ARBA00023012"/>
    </source>
</evidence>
<dbReference type="InterPro" id="IPR003661">
    <property type="entry name" value="HisK_dim/P_dom"/>
</dbReference>
<evidence type="ECO:0000259" key="25">
    <source>
        <dbReference type="PROSITE" id="PS50885"/>
    </source>
</evidence>
<evidence type="ECO:0000313" key="26">
    <source>
        <dbReference type="EMBL" id="NUU18794.1"/>
    </source>
</evidence>
<dbReference type="InterPro" id="IPR005467">
    <property type="entry name" value="His_kinase_dom"/>
</dbReference>
<dbReference type="Gene3D" id="6.10.340.10">
    <property type="match status" value="1"/>
</dbReference>
<evidence type="ECO:0000256" key="15">
    <source>
        <dbReference type="ARBA" id="ARBA00022912"/>
    </source>
</evidence>
<dbReference type="Pfam" id="PF00512">
    <property type="entry name" value="HisKA"/>
    <property type="match status" value="1"/>
</dbReference>
<dbReference type="CDD" id="cd06225">
    <property type="entry name" value="HAMP"/>
    <property type="match status" value="1"/>
</dbReference>
<dbReference type="PRINTS" id="PR00344">
    <property type="entry name" value="BCTRLSENSOR"/>
</dbReference>
<dbReference type="Pfam" id="PF00672">
    <property type="entry name" value="HAMP"/>
    <property type="match status" value="1"/>
</dbReference>
<feature type="domain" description="Histidine kinase" evidence="24">
    <location>
        <begin position="146"/>
        <end position="364"/>
    </location>
</feature>
<dbReference type="Gene3D" id="3.30.565.10">
    <property type="entry name" value="Histidine kinase-like ATPase, C-terminal domain"/>
    <property type="match status" value="1"/>
</dbReference>
<dbReference type="InterPro" id="IPR050980">
    <property type="entry name" value="2C_sensor_his_kinase"/>
</dbReference>
<keyword evidence="16 23" id="KW-1133">Transmembrane helix</keyword>
<evidence type="ECO:0000256" key="19">
    <source>
        <dbReference type="ARBA" id="ARBA00023026"/>
    </source>
</evidence>
<keyword evidence="23" id="KW-0472">Membrane</keyword>
<evidence type="ECO:0000256" key="16">
    <source>
        <dbReference type="ARBA" id="ARBA00022989"/>
    </source>
</evidence>
<evidence type="ECO:0000256" key="10">
    <source>
        <dbReference type="ARBA" id="ARBA00022741"/>
    </source>
</evidence>
<dbReference type="SMART" id="SM00304">
    <property type="entry name" value="HAMP"/>
    <property type="match status" value="1"/>
</dbReference>
<evidence type="ECO:0000313" key="27">
    <source>
        <dbReference type="Proteomes" id="UP000565724"/>
    </source>
</evidence>
<dbReference type="PROSITE" id="PS50109">
    <property type="entry name" value="HIS_KIN"/>
    <property type="match status" value="1"/>
</dbReference>
<dbReference type="PROSITE" id="PS50885">
    <property type="entry name" value="HAMP"/>
    <property type="match status" value="1"/>
</dbReference>
<dbReference type="RefSeq" id="WP_175348728.1">
    <property type="nucleotide sequence ID" value="NZ_JABMCI010000069.1"/>
</dbReference>
<keyword evidence="13" id="KW-0067">ATP-binding</keyword>
<evidence type="ECO:0000256" key="1">
    <source>
        <dbReference type="ARBA" id="ARBA00000085"/>
    </source>
</evidence>
<dbReference type="Pfam" id="PF02518">
    <property type="entry name" value="HATPase_c"/>
    <property type="match status" value="1"/>
</dbReference>
<gene>
    <name evidence="26" type="ORF">HP550_16195</name>
</gene>
<evidence type="ECO:0000256" key="18">
    <source>
        <dbReference type="ARBA" id="ARBA00023016"/>
    </source>
</evidence>
<sequence length="374" mass="38566">MRSTSLTARITLVCVGVAIVTAVLAGLAGARFAVAERRAEDVATSTASRQSDRIERRAGLRVTRAVLVSVAVGLGVGVLAGGSAARVLTRPLRRTADAARAMGTGRRDVRVPVEGPPEIAEVAVSLNALAEALAASEGRQRRFLLSVSHELRNPLTAVRGFAESVADGVVTGDDARAAGSVILAESGRLEHLVRDLLDLARLGADDFRLDLATVDAAALLDEAARVWSGRAQVDVERPGVPLPVRTDALRLRQVLDGLTDNAVRMTPAGRPVVVAARPPGPSDPAGTRVVLEVRDAGPGLSAQDRAVAFEPGALGARYRDERPVGVGIGLSLVHGLVSRLGGSITVGEAAEGGARFTVALPDAAPGDADGTGRH</sequence>
<evidence type="ECO:0000256" key="21">
    <source>
        <dbReference type="ARBA" id="ARBA00040454"/>
    </source>
</evidence>
<evidence type="ECO:0000256" key="14">
    <source>
        <dbReference type="ARBA" id="ARBA00022842"/>
    </source>
</evidence>
<evidence type="ECO:0000256" key="6">
    <source>
        <dbReference type="ARBA" id="ARBA00022475"/>
    </source>
</evidence>
<dbReference type="EMBL" id="JABMCI010000069">
    <property type="protein sequence ID" value="NUU18794.1"/>
    <property type="molecule type" value="Genomic_DNA"/>
</dbReference>
<feature type="transmembrane region" description="Helical" evidence="23">
    <location>
        <begin position="6"/>
        <end position="28"/>
    </location>
</feature>
<accession>A0A7Y6A2W9</accession>
<dbReference type="InterPro" id="IPR036890">
    <property type="entry name" value="HATPase_C_sf"/>
</dbReference>
<dbReference type="InterPro" id="IPR003594">
    <property type="entry name" value="HATPase_dom"/>
</dbReference>
<evidence type="ECO:0000256" key="7">
    <source>
        <dbReference type="ARBA" id="ARBA00022553"/>
    </source>
</evidence>
<evidence type="ECO:0000256" key="20">
    <source>
        <dbReference type="ARBA" id="ARBA00023211"/>
    </source>
</evidence>
<organism evidence="26 27">
    <name type="scientific">Cellulomonas humilata</name>
    <dbReference type="NCBI Taxonomy" id="144055"/>
    <lineage>
        <taxon>Bacteria</taxon>
        <taxon>Bacillati</taxon>
        <taxon>Actinomycetota</taxon>
        <taxon>Actinomycetes</taxon>
        <taxon>Micrococcales</taxon>
        <taxon>Cellulomonadaceae</taxon>
        <taxon>Cellulomonas</taxon>
    </lineage>
</organism>